<reference evidence="2 3" key="1">
    <citation type="submission" date="2023-02" db="EMBL/GenBank/DDBJ databases">
        <title>LHISI_Scaffold_Assembly.</title>
        <authorList>
            <person name="Stuart O.P."/>
            <person name="Cleave R."/>
            <person name="Magrath M.J.L."/>
            <person name="Mikheyev A.S."/>
        </authorList>
    </citation>
    <scope>NUCLEOTIDE SEQUENCE [LARGE SCALE GENOMIC DNA]</scope>
    <source>
        <strain evidence="2">Daus_M_001</strain>
        <tissue evidence="2">Leg muscle</tissue>
    </source>
</reference>
<gene>
    <name evidence="2" type="ORF">PR048_003059</name>
</gene>
<evidence type="ECO:0000313" key="2">
    <source>
        <dbReference type="EMBL" id="KAJ8897709.1"/>
    </source>
</evidence>
<evidence type="ECO:0000256" key="1">
    <source>
        <dbReference type="SAM" id="MobiDB-lite"/>
    </source>
</evidence>
<evidence type="ECO:0000313" key="3">
    <source>
        <dbReference type="Proteomes" id="UP001159363"/>
    </source>
</evidence>
<keyword evidence="3" id="KW-1185">Reference proteome</keyword>
<dbReference type="Proteomes" id="UP001159363">
    <property type="component" value="Chromosome 1"/>
</dbReference>
<protein>
    <submittedName>
        <fullName evidence="2">Uncharacterized protein</fullName>
    </submittedName>
</protein>
<comment type="caution">
    <text evidence="2">The sequence shown here is derived from an EMBL/GenBank/DDBJ whole genome shotgun (WGS) entry which is preliminary data.</text>
</comment>
<feature type="region of interest" description="Disordered" evidence="1">
    <location>
        <begin position="382"/>
        <end position="403"/>
    </location>
</feature>
<accession>A0ABQ9IM17</accession>
<feature type="compositionally biased region" description="Polar residues" evidence="1">
    <location>
        <begin position="384"/>
        <end position="395"/>
    </location>
</feature>
<organism evidence="2 3">
    <name type="scientific">Dryococelus australis</name>
    <dbReference type="NCBI Taxonomy" id="614101"/>
    <lineage>
        <taxon>Eukaryota</taxon>
        <taxon>Metazoa</taxon>
        <taxon>Ecdysozoa</taxon>
        <taxon>Arthropoda</taxon>
        <taxon>Hexapoda</taxon>
        <taxon>Insecta</taxon>
        <taxon>Pterygota</taxon>
        <taxon>Neoptera</taxon>
        <taxon>Polyneoptera</taxon>
        <taxon>Phasmatodea</taxon>
        <taxon>Verophasmatodea</taxon>
        <taxon>Anareolatae</taxon>
        <taxon>Phasmatidae</taxon>
        <taxon>Eurycanthinae</taxon>
        <taxon>Dryococelus</taxon>
    </lineage>
</organism>
<sequence>MQERQVVRDRAAELRRQAIAPALVLVIDFPPCICTPVESPVQPRPNLPHLGETYPDCNTQEEGRSPFAYVRAQSQHITTVNEHITSSSSQHDRLSAGQHATSDYVACTDQNPRLYNETPREPQTLAGVASAAAPYYFLANANAEELLSCVGCDSIKPCSMRCRVKHSGLLCARAPTMWQCVPGESSLTGWRIPLTHDVFCTLEFAHSTCTLHPIFKHATHTEAGHYSSTQQRDAYLQGMLMPVKETTDMWPKILLFTKKLQEAFQPPEFLTEVILNVNVSSRGNRKLPLQTKNIQPLQREASHSLTLLKSLLAWKFSIKGPAQPGSRQSLHLFQLTKMKDSSRVVCSFTALLVPLESSAAARSITSCAGALYCHPGIPDIPEAQTPSQVTSTPSRGSPEPTPEEVVKHVTTAFPSETPILTTALLVRDTRKSHLDTKLRITKSETVDHVRDVKVNLPNSVELNSPLPTVWKILRKRLRVKPYKLQLLQATSHNDKLLRLQFCIDIQNHLEDDDFRN</sequence>
<proteinExistence type="predicted"/>
<dbReference type="EMBL" id="JARBHB010000001">
    <property type="protein sequence ID" value="KAJ8897709.1"/>
    <property type="molecule type" value="Genomic_DNA"/>
</dbReference>
<name>A0ABQ9IM17_9NEOP</name>